<feature type="signal peptide" evidence="1">
    <location>
        <begin position="1"/>
        <end position="23"/>
    </location>
</feature>
<feature type="chain" id="PRO_5016098659" evidence="1">
    <location>
        <begin position="24"/>
        <end position="163"/>
    </location>
</feature>
<reference evidence="2 3" key="1">
    <citation type="submission" date="2017-08" db="EMBL/GenBank/DDBJ databases">
        <title>Infants hospitalized years apart are colonized by the same room-sourced microbial strains.</title>
        <authorList>
            <person name="Brooks B."/>
            <person name="Olm M.R."/>
            <person name="Firek B.A."/>
            <person name="Baker R."/>
            <person name="Thomas B.C."/>
            <person name="Morowitz M.J."/>
            <person name="Banfield J.F."/>
        </authorList>
    </citation>
    <scope>NUCLEOTIDE SEQUENCE [LARGE SCALE GENOMIC DNA]</scope>
    <source>
        <strain evidence="2">S2_003_000_R2_11</strain>
    </source>
</reference>
<accession>A0A2W5TVN9</accession>
<dbReference type="AlphaFoldDB" id="A0A2W5TVN9"/>
<keyword evidence="1" id="KW-0732">Signal</keyword>
<evidence type="ECO:0000313" key="3">
    <source>
        <dbReference type="Proteomes" id="UP000248975"/>
    </source>
</evidence>
<organism evidence="2 3">
    <name type="scientific">Cereibacter sphaeroides</name>
    <name type="common">Rhodobacter sphaeroides</name>
    <dbReference type="NCBI Taxonomy" id="1063"/>
    <lineage>
        <taxon>Bacteria</taxon>
        <taxon>Pseudomonadati</taxon>
        <taxon>Pseudomonadota</taxon>
        <taxon>Alphaproteobacteria</taxon>
        <taxon>Rhodobacterales</taxon>
        <taxon>Paracoccaceae</taxon>
        <taxon>Cereibacter</taxon>
    </lineage>
</organism>
<dbReference type="EMBL" id="QFQS01000001">
    <property type="protein sequence ID" value="PZR00168.1"/>
    <property type="molecule type" value="Genomic_DNA"/>
</dbReference>
<name>A0A2W5TVN9_CERSP</name>
<dbReference type="Proteomes" id="UP000248975">
    <property type="component" value="Unassembled WGS sequence"/>
</dbReference>
<gene>
    <name evidence="2" type="ORF">DI533_06085</name>
</gene>
<evidence type="ECO:0000313" key="2">
    <source>
        <dbReference type="EMBL" id="PZR00168.1"/>
    </source>
</evidence>
<sequence>MFRNTVSAAVIAAFGLASVPALAATTVKEVDVTADISAMANQQAAAYWARVADDLENAIVARVTDRVDKEKGAKVSVDIDELSLANSFEAAANIEESSLAGQVSVTSDNGANKVGVYDMKVSFDQAFSMMPTGTDRTAVLFDSPEYYAAMINAFADAVVLRLD</sequence>
<comment type="caution">
    <text evidence="2">The sequence shown here is derived from an EMBL/GenBank/DDBJ whole genome shotgun (WGS) entry which is preliminary data.</text>
</comment>
<protein>
    <submittedName>
        <fullName evidence="2">Uncharacterized protein</fullName>
    </submittedName>
</protein>
<evidence type="ECO:0000256" key="1">
    <source>
        <dbReference type="SAM" id="SignalP"/>
    </source>
</evidence>
<proteinExistence type="predicted"/>